<dbReference type="SUPFAM" id="SSF56925">
    <property type="entry name" value="OMPA-like"/>
    <property type="match status" value="1"/>
</dbReference>
<organism evidence="2 3">
    <name type="scientific">Marinomonas rhizomae</name>
    <dbReference type="NCBI Taxonomy" id="491948"/>
    <lineage>
        <taxon>Bacteria</taxon>
        <taxon>Pseudomonadati</taxon>
        <taxon>Pseudomonadota</taxon>
        <taxon>Gammaproteobacteria</taxon>
        <taxon>Oceanospirillales</taxon>
        <taxon>Oceanospirillaceae</taxon>
        <taxon>Marinomonas</taxon>
    </lineage>
</organism>
<dbReference type="Pfam" id="PF03922">
    <property type="entry name" value="OmpW"/>
    <property type="match status" value="1"/>
</dbReference>
<protein>
    <submittedName>
        <fullName evidence="2">Outer membrane protein</fullName>
    </submittedName>
</protein>
<dbReference type="PANTHER" id="PTHR36920:SF1">
    <property type="entry name" value="OUTER MEMBRANE PROTEIN W"/>
    <property type="match status" value="1"/>
</dbReference>
<dbReference type="AlphaFoldDB" id="A0A366J4J9"/>
<keyword evidence="1" id="KW-0732">Signal</keyword>
<proteinExistence type="predicted"/>
<dbReference type="InterPro" id="IPR011250">
    <property type="entry name" value="OMP/PagP_B-barrel"/>
</dbReference>
<dbReference type="GO" id="GO:0055085">
    <property type="term" value="P:transmembrane transport"/>
    <property type="evidence" value="ECO:0007669"/>
    <property type="project" value="TreeGrafter"/>
</dbReference>
<reference evidence="2 3" key="1">
    <citation type="submission" date="2018-06" db="EMBL/GenBank/DDBJ databases">
        <title>Genomic Encyclopedia of Type Strains, Phase III (KMG-III): the genomes of soil and plant-associated and newly described type strains.</title>
        <authorList>
            <person name="Whitman W."/>
        </authorList>
    </citation>
    <scope>NUCLEOTIDE SEQUENCE [LARGE SCALE GENOMIC DNA]</scope>
    <source>
        <strain evidence="2 3">CECT 7377</strain>
    </source>
</reference>
<comment type="caution">
    <text evidence="2">The sequence shown here is derived from an EMBL/GenBank/DDBJ whole genome shotgun (WGS) entry which is preliminary data.</text>
</comment>
<dbReference type="Proteomes" id="UP000252792">
    <property type="component" value="Unassembled WGS sequence"/>
</dbReference>
<accession>A0A366J4J9</accession>
<dbReference type="GO" id="GO:0019867">
    <property type="term" value="C:outer membrane"/>
    <property type="evidence" value="ECO:0007669"/>
    <property type="project" value="InterPro"/>
</dbReference>
<dbReference type="OrthoDB" id="9807574at2"/>
<evidence type="ECO:0000313" key="2">
    <source>
        <dbReference type="EMBL" id="RBP81842.1"/>
    </source>
</evidence>
<dbReference type="EMBL" id="QNSE01000009">
    <property type="protein sequence ID" value="RBP81842.1"/>
    <property type="molecule type" value="Genomic_DNA"/>
</dbReference>
<feature type="signal peptide" evidence="1">
    <location>
        <begin position="1"/>
        <end position="20"/>
    </location>
</feature>
<evidence type="ECO:0000313" key="3">
    <source>
        <dbReference type="Proteomes" id="UP000252792"/>
    </source>
</evidence>
<gene>
    <name evidence="2" type="ORF">DFP80_109142</name>
</gene>
<dbReference type="InterPro" id="IPR005618">
    <property type="entry name" value="OMPW"/>
</dbReference>
<feature type="chain" id="PRO_5017067739" evidence="1">
    <location>
        <begin position="21"/>
        <end position="204"/>
    </location>
</feature>
<name>A0A366J4J9_9GAMM</name>
<dbReference type="RefSeq" id="WP_113917234.1">
    <property type="nucleotide sequence ID" value="NZ_QNSE01000009.1"/>
</dbReference>
<dbReference type="Gene3D" id="2.40.160.20">
    <property type="match status" value="1"/>
</dbReference>
<evidence type="ECO:0000256" key="1">
    <source>
        <dbReference type="SAM" id="SignalP"/>
    </source>
</evidence>
<dbReference type="PANTHER" id="PTHR36920">
    <property type="match status" value="1"/>
</dbReference>
<sequence length="204" mass="21573">MKALLPVALVSALCSSVVLAHDAGDIFVRGGLAAVMPNESSDDVAGSGELELNSDTQVGVTLTYMLTDQFGLEVLAATPFTHKVSTKGLGEIAEVSHLPPSIMAQYYFGQANSQVRPYIGAGLNYTVFFDEKGKGSVLGGTDVNLDDSFGLAAQVGVDVNFAENWFANASLWYMDINTDVHTVAGTFNADIDPITFMAAVGYTF</sequence>
<keyword evidence="3" id="KW-1185">Reference proteome</keyword>